<dbReference type="SUPFAM" id="SSF158682">
    <property type="entry name" value="TerB-like"/>
    <property type="match status" value="1"/>
</dbReference>
<reference evidence="1" key="1">
    <citation type="submission" date="2022-05" db="EMBL/GenBank/DDBJ databases">
        <title>An RpoN-dependent PEP-CTERM gene is involved in floc formation of an Aquincola tertiaricarbonis strain.</title>
        <authorList>
            <person name="Qiu D."/>
            <person name="Xia M."/>
        </authorList>
    </citation>
    <scope>NUCLEOTIDE SEQUENCE</scope>
    <source>
        <strain evidence="1">RN12</strain>
    </source>
</reference>
<keyword evidence="2" id="KW-1185">Reference proteome</keyword>
<dbReference type="RefSeq" id="WP_250196847.1">
    <property type="nucleotide sequence ID" value="NZ_CP097636.1"/>
</dbReference>
<evidence type="ECO:0000313" key="1">
    <source>
        <dbReference type="EMBL" id="URI08625.1"/>
    </source>
</evidence>
<dbReference type="Proteomes" id="UP001056201">
    <property type="component" value="Chromosome 2"/>
</dbReference>
<sequence>MPNVLPAPKEALARALAMMVAANGRIDVKELDVLDTLGAFGRVGVSRERFIDIACDCVAEVGAYLCDRSWLSVDHVRYLNTLLDAVTDTQDRLLLCRLAAAVITADGQVSQDERLVYDHALARWRIRQSDVSRAILADPVN</sequence>
<proteinExistence type="predicted"/>
<organism evidence="1 2">
    <name type="scientific">Aquincola tertiaricarbonis</name>
    <dbReference type="NCBI Taxonomy" id="391953"/>
    <lineage>
        <taxon>Bacteria</taxon>
        <taxon>Pseudomonadati</taxon>
        <taxon>Pseudomonadota</taxon>
        <taxon>Betaproteobacteria</taxon>
        <taxon>Burkholderiales</taxon>
        <taxon>Sphaerotilaceae</taxon>
        <taxon>Aquincola</taxon>
    </lineage>
</organism>
<gene>
    <name evidence="1" type="ORF">MW290_23890</name>
</gene>
<name>A0ABY4S8U5_AQUTE</name>
<evidence type="ECO:0008006" key="3">
    <source>
        <dbReference type="Google" id="ProtNLM"/>
    </source>
</evidence>
<dbReference type="EMBL" id="CP097636">
    <property type="protein sequence ID" value="URI08625.1"/>
    <property type="molecule type" value="Genomic_DNA"/>
</dbReference>
<accession>A0ABY4S8U5</accession>
<dbReference type="InterPro" id="IPR029024">
    <property type="entry name" value="TerB-like"/>
</dbReference>
<protein>
    <recommendedName>
        <fullName evidence="3">Co-chaperone DjlA N-terminal domain-containing protein</fullName>
    </recommendedName>
</protein>
<evidence type="ECO:0000313" key="2">
    <source>
        <dbReference type="Proteomes" id="UP001056201"/>
    </source>
</evidence>
<dbReference type="Gene3D" id="1.10.3680.10">
    <property type="entry name" value="TerB-like"/>
    <property type="match status" value="1"/>
</dbReference>